<accession>A0AAN7A3A2</accession>
<feature type="region of interest" description="Disordered" evidence="1">
    <location>
        <begin position="89"/>
        <end position="138"/>
    </location>
</feature>
<dbReference type="AlphaFoldDB" id="A0AAN7A3A2"/>
<reference evidence="2" key="2">
    <citation type="submission" date="2023-05" db="EMBL/GenBank/DDBJ databases">
        <authorList>
            <consortium name="Lawrence Berkeley National Laboratory"/>
            <person name="Steindorff A."/>
            <person name="Hensen N."/>
            <person name="Bonometti L."/>
            <person name="Westerberg I."/>
            <person name="Brannstrom I.O."/>
            <person name="Guillou S."/>
            <person name="Cros-Aarteil S."/>
            <person name="Calhoun S."/>
            <person name="Haridas S."/>
            <person name="Kuo A."/>
            <person name="Mondo S."/>
            <person name="Pangilinan J."/>
            <person name="Riley R."/>
            <person name="Labutti K."/>
            <person name="Andreopoulos B."/>
            <person name="Lipzen A."/>
            <person name="Chen C."/>
            <person name="Yanf M."/>
            <person name="Daum C."/>
            <person name="Ng V."/>
            <person name="Clum A."/>
            <person name="Ohm R."/>
            <person name="Martin F."/>
            <person name="Silar P."/>
            <person name="Natvig D."/>
            <person name="Lalanne C."/>
            <person name="Gautier V."/>
            <person name="Ament-Velasquez S.L."/>
            <person name="Kruys A."/>
            <person name="Hutchinson M.I."/>
            <person name="Powell A.J."/>
            <person name="Barry K."/>
            <person name="Miller A.N."/>
            <person name="Grigoriev I.V."/>
            <person name="Debuchy R."/>
            <person name="Gladieux P."/>
            <person name="Thoren M.H."/>
            <person name="Johannesson H."/>
        </authorList>
    </citation>
    <scope>NUCLEOTIDE SEQUENCE</scope>
    <source>
        <strain evidence="2">CBS 892.96</strain>
    </source>
</reference>
<proteinExistence type="predicted"/>
<evidence type="ECO:0000313" key="3">
    <source>
        <dbReference type="Proteomes" id="UP001302321"/>
    </source>
</evidence>
<name>A0AAN7A3A2_9PEZI</name>
<protein>
    <submittedName>
        <fullName evidence="2">Uncharacterized protein</fullName>
    </submittedName>
</protein>
<evidence type="ECO:0000313" key="2">
    <source>
        <dbReference type="EMBL" id="KAK4170797.1"/>
    </source>
</evidence>
<evidence type="ECO:0000256" key="1">
    <source>
        <dbReference type="SAM" id="MobiDB-lite"/>
    </source>
</evidence>
<feature type="compositionally biased region" description="Basic and acidic residues" evidence="1">
    <location>
        <begin position="113"/>
        <end position="138"/>
    </location>
</feature>
<keyword evidence="3" id="KW-1185">Reference proteome</keyword>
<gene>
    <name evidence="2" type="ORF">QBC36DRAFT_295961</name>
</gene>
<dbReference type="EMBL" id="MU866761">
    <property type="protein sequence ID" value="KAK4170797.1"/>
    <property type="molecule type" value="Genomic_DNA"/>
</dbReference>
<reference evidence="2" key="1">
    <citation type="journal article" date="2023" name="Mol. Phylogenet. Evol.">
        <title>Genome-scale phylogeny and comparative genomics of the fungal order Sordariales.</title>
        <authorList>
            <person name="Hensen N."/>
            <person name="Bonometti L."/>
            <person name="Westerberg I."/>
            <person name="Brannstrom I.O."/>
            <person name="Guillou S."/>
            <person name="Cros-Aarteil S."/>
            <person name="Calhoun S."/>
            <person name="Haridas S."/>
            <person name="Kuo A."/>
            <person name="Mondo S."/>
            <person name="Pangilinan J."/>
            <person name="Riley R."/>
            <person name="LaButti K."/>
            <person name="Andreopoulos B."/>
            <person name="Lipzen A."/>
            <person name="Chen C."/>
            <person name="Yan M."/>
            <person name="Daum C."/>
            <person name="Ng V."/>
            <person name="Clum A."/>
            <person name="Steindorff A."/>
            <person name="Ohm R.A."/>
            <person name="Martin F."/>
            <person name="Silar P."/>
            <person name="Natvig D.O."/>
            <person name="Lalanne C."/>
            <person name="Gautier V."/>
            <person name="Ament-Velasquez S.L."/>
            <person name="Kruys A."/>
            <person name="Hutchinson M.I."/>
            <person name="Powell A.J."/>
            <person name="Barry K."/>
            <person name="Miller A.N."/>
            <person name="Grigoriev I.V."/>
            <person name="Debuchy R."/>
            <person name="Gladieux P."/>
            <person name="Hiltunen Thoren M."/>
            <person name="Johannesson H."/>
        </authorList>
    </citation>
    <scope>NUCLEOTIDE SEQUENCE</scope>
    <source>
        <strain evidence="2">CBS 892.96</strain>
    </source>
</reference>
<organism evidence="2 3">
    <name type="scientific">Triangularia setosa</name>
    <dbReference type="NCBI Taxonomy" id="2587417"/>
    <lineage>
        <taxon>Eukaryota</taxon>
        <taxon>Fungi</taxon>
        <taxon>Dikarya</taxon>
        <taxon>Ascomycota</taxon>
        <taxon>Pezizomycotina</taxon>
        <taxon>Sordariomycetes</taxon>
        <taxon>Sordariomycetidae</taxon>
        <taxon>Sordariales</taxon>
        <taxon>Podosporaceae</taxon>
        <taxon>Triangularia</taxon>
    </lineage>
</organism>
<comment type="caution">
    <text evidence="2">The sequence shown here is derived from an EMBL/GenBank/DDBJ whole genome shotgun (WGS) entry which is preliminary data.</text>
</comment>
<dbReference type="Proteomes" id="UP001302321">
    <property type="component" value="Unassembled WGS sequence"/>
</dbReference>
<sequence length="138" mass="15746">MATNNSGSGYNTNPTTILRNRDEQQLETVGGEGLLEDRFVDWWAMCCRCRRWQENVLPAHSLYSRIYRTKGENCCDHCRNLTTVMVRRQRERSGVHPTFNYAAEGTASPTTRETGDGENEKERQGDKENKEGEVAEGN</sequence>